<dbReference type="InterPro" id="IPR036179">
    <property type="entry name" value="Ig-like_dom_sf"/>
</dbReference>
<dbReference type="SUPFAM" id="SSF54452">
    <property type="entry name" value="MHC antigen-recognition domain"/>
    <property type="match status" value="1"/>
</dbReference>
<dbReference type="InterPro" id="IPR011162">
    <property type="entry name" value="MHC_I/II-like_Ag-recog"/>
</dbReference>
<dbReference type="Gene3D" id="3.30.500.10">
    <property type="entry name" value="MHC class I-like antigen recognition-like"/>
    <property type="match status" value="1"/>
</dbReference>
<dbReference type="InterPro" id="IPR013783">
    <property type="entry name" value="Ig-like_fold"/>
</dbReference>
<dbReference type="InterPro" id="IPR003597">
    <property type="entry name" value="Ig_C1-set"/>
</dbReference>
<dbReference type="GO" id="GO:0005615">
    <property type="term" value="C:extracellular space"/>
    <property type="evidence" value="ECO:0007669"/>
    <property type="project" value="TreeGrafter"/>
</dbReference>
<dbReference type="Ensembl" id="ENSPNYT00000005763.1">
    <property type="protein sequence ID" value="ENSPNYP00000005619.1"/>
    <property type="gene ID" value="ENSPNYG00000004145.1"/>
</dbReference>
<evidence type="ECO:0000256" key="2">
    <source>
        <dbReference type="SAM" id="Phobius"/>
    </source>
</evidence>
<dbReference type="SUPFAM" id="SSF48726">
    <property type="entry name" value="Immunoglobulin"/>
    <property type="match status" value="1"/>
</dbReference>
<dbReference type="InterPro" id="IPR037055">
    <property type="entry name" value="MHC_I-like_Ag-recog_sf"/>
</dbReference>
<reference evidence="4" key="1">
    <citation type="submission" date="2023-09" db="UniProtKB">
        <authorList>
            <consortium name="Ensembl"/>
        </authorList>
    </citation>
    <scope>IDENTIFICATION</scope>
</reference>
<name>A0A3B4F7L7_9CICH</name>
<dbReference type="AlphaFoldDB" id="A0A3B4F7L7"/>
<dbReference type="InterPro" id="IPR011161">
    <property type="entry name" value="MHC_I-like_Ag-recog"/>
</dbReference>
<evidence type="ECO:0000259" key="3">
    <source>
        <dbReference type="PROSITE" id="PS50835"/>
    </source>
</evidence>
<keyword evidence="2" id="KW-0472">Membrane</keyword>
<sequence length="375" mass="43210">MNDQQNIFFLHFCQTMLYVMFLAVNKHSLMYFITGSSGIPNIPDLAAFAEVDGVEVGYCDINNQTIQPRQDWVKQALDNYHGHLRMYTYYCFYNLPDFFTEFISILKRQSNQTGGVHIVQKIEGCEWNENTGEVNGVLQYGYDGEGFLEFDFQRLTWIPLKPEAVIFTENLISDRNDEKDYFTKICPHRLKWYLDIGKSSMQRTVLPSVSLLQKTPSSPVTCHATGFYPGKAVMFWRKDGNEIHENVYHTDKGEILHNHDGTFQLSVNMNASSVPSEDWTSYSCVFQFSGVEDNIITKLNKSTIRTNWGKIKLAMMKVRNTLVRDGLIRYKEKNCHPPLAIIHSDLCHFTGFIDQKSQVLPHLEKIILLLGSVWG</sequence>
<dbReference type="Pfam" id="PF00129">
    <property type="entry name" value="MHC_I"/>
    <property type="match status" value="1"/>
</dbReference>
<dbReference type="Pfam" id="PF07654">
    <property type="entry name" value="C1-set"/>
    <property type="match status" value="1"/>
</dbReference>
<dbReference type="SMART" id="SM00407">
    <property type="entry name" value="IGc1"/>
    <property type="match status" value="1"/>
</dbReference>
<keyword evidence="2" id="KW-1133">Transmembrane helix</keyword>
<dbReference type="STRING" id="303518.ENSPNYP00000005619"/>
<evidence type="ECO:0000313" key="4">
    <source>
        <dbReference type="Ensembl" id="ENSPNYP00000005619.1"/>
    </source>
</evidence>
<protein>
    <recommendedName>
        <fullName evidence="3">Ig-like domain-containing protein</fullName>
    </recommendedName>
</protein>
<dbReference type="PROSITE" id="PS50835">
    <property type="entry name" value="IG_LIKE"/>
    <property type="match status" value="1"/>
</dbReference>
<accession>A0A3B4F7L7</accession>
<dbReference type="GO" id="GO:0009897">
    <property type="term" value="C:external side of plasma membrane"/>
    <property type="evidence" value="ECO:0007669"/>
    <property type="project" value="TreeGrafter"/>
</dbReference>
<dbReference type="GeneTree" id="ENSGT01120000271828"/>
<dbReference type="InterPro" id="IPR007110">
    <property type="entry name" value="Ig-like_dom"/>
</dbReference>
<feature type="transmembrane region" description="Helical" evidence="2">
    <location>
        <begin position="6"/>
        <end position="24"/>
    </location>
</feature>
<dbReference type="PANTHER" id="PTHR16675">
    <property type="entry name" value="MHC CLASS I-RELATED"/>
    <property type="match status" value="1"/>
</dbReference>
<evidence type="ECO:0000256" key="1">
    <source>
        <dbReference type="ARBA" id="ARBA00023180"/>
    </source>
</evidence>
<organism evidence="4">
    <name type="scientific">Pundamilia nyererei</name>
    <dbReference type="NCBI Taxonomy" id="303518"/>
    <lineage>
        <taxon>Eukaryota</taxon>
        <taxon>Metazoa</taxon>
        <taxon>Chordata</taxon>
        <taxon>Craniata</taxon>
        <taxon>Vertebrata</taxon>
        <taxon>Euteleostomi</taxon>
        <taxon>Actinopterygii</taxon>
        <taxon>Neopterygii</taxon>
        <taxon>Teleostei</taxon>
        <taxon>Neoteleostei</taxon>
        <taxon>Acanthomorphata</taxon>
        <taxon>Ovalentaria</taxon>
        <taxon>Cichlomorphae</taxon>
        <taxon>Cichliformes</taxon>
        <taxon>Cichlidae</taxon>
        <taxon>African cichlids</taxon>
        <taxon>Pseudocrenilabrinae</taxon>
        <taxon>Haplochromini</taxon>
        <taxon>Pundamilia</taxon>
    </lineage>
</organism>
<keyword evidence="1" id="KW-0325">Glycoprotein</keyword>
<proteinExistence type="predicted"/>
<keyword evidence="2" id="KW-0812">Transmembrane</keyword>
<dbReference type="FunFam" id="2.60.40.10:FF:000943">
    <property type="entry name" value="Classical MHC class I molecule, alpha-chain"/>
    <property type="match status" value="1"/>
</dbReference>
<dbReference type="InterPro" id="IPR050208">
    <property type="entry name" value="MHC_class-I_related"/>
</dbReference>
<dbReference type="PANTHER" id="PTHR16675:SF237">
    <property type="entry name" value="MHC CLASS I ANTIGEN TRANSCRIPT VARIANT 1-RELATED"/>
    <property type="match status" value="1"/>
</dbReference>
<dbReference type="Gene3D" id="2.60.40.10">
    <property type="entry name" value="Immunoglobulins"/>
    <property type="match status" value="1"/>
</dbReference>
<feature type="domain" description="Ig-like" evidence="3">
    <location>
        <begin position="207"/>
        <end position="297"/>
    </location>
</feature>
<dbReference type="GO" id="GO:0006955">
    <property type="term" value="P:immune response"/>
    <property type="evidence" value="ECO:0007669"/>
    <property type="project" value="TreeGrafter"/>
</dbReference>